<dbReference type="PANTHER" id="PTHR15316">
    <property type="entry name" value="SPLICEOSOME ASSOCIATED PROTEIN 114/SWAP SPLICING FACTOR-RELATED"/>
    <property type="match status" value="1"/>
</dbReference>
<gene>
    <name evidence="4" type="primary">BnaC07g34080D</name>
    <name evidence="4" type="ORF">GSBRNA2T00031302001</name>
</gene>
<dbReference type="GO" id="GO:0071004">
    <property type="term" value="C:U2-type prespliceosome"/>
    <property type="evidence" value="ECO:0000318"/>
    <property type="project" value="GO_Central"/>
</dbReference>
<evidence type="ECO:0000313" key="5">
    <source>
        <dbReference type="Proteomes" id="UP000028999"/>
    </source>
</evidence>
<dbReference type="InterPro" id="IPR045146">
    <property type="entry name" value="SF3A1"/>
</dbReference>
<dbReference type="InterPro" id="IPR000061">
    <property type="entry name" value="Surp"/>
</dbReference>
<dbReference type="SUPFAM" id="SSF54236">
    <property type="entry name" value="Ubiquitin-like"/>
    <property type="match status" value="1"/>
</dbReference>
<dbReference type="Gramene" id="CDY09653">
    <property type="protein sequence ID" value="CDY09653"/>
    <property type="gene ID" value="GSBRNA2T00031302001"/>
</dbReference>
<dbReference type="SMART" id="SM00213">
    <property type="entry name" value="UBQ"/>
    <property type="match status" value="1"/>
</dbReference>
<evidence type="ECO:0000259" key="2">
    <source>
        <dbReference type="PROSITE" id="PS50053"/>
    </source>
</evidence>
<keyword evidence="5" id="KW-1185">Reference proteome</keyword>
<sequence>MPNFILFLKKKGKKKWKKKKLVASLYIVCDPPERKTVIYYEIVYIKRKLKPYKRRKDDYAAADWIPIISRHSQLCRLGKLQNREGVRSFSLLSFFFFGGSPVEVRRFLSSYSFSISERAYLKKMAEDGIIQPPEDIATKTIVEKTASFLSRNKVDKSEIMPSDVRYNFLRSKTDPSHAYYSYMLSKYSDAHSQGGGGAVESIGGAAVNIEPDDHTKDLTIINTPAQVPAITLAARVAYLVSTQGVDFEMQLRDSQVNDTRFNFLRDASHVCHAYYQRSLAYLSFGNKSQLKARAQPPPVFNTPNSSIFPVFQRAYEILFKPPKDTKEQLYKSAEYTDAIQKGFLQRIQLDDPIKERKWLEQGERAMIDWHDATSKPFAMKEAQELLPPQGPDPKRQKLEVSLLVPETQFLAQHQGLSSLTVSFPNRQAVVIKVSSLSANVASLKQIIAEVIQIPADKHKLSAKSGVLKDDNMTLAHYNVRDGDILTLSL</sequence>
<evidence type="ECO:0000313" key="4">
    <source>
        <dbReference type="EMBL" id="CDY09653.1"/>
    </source>
</evidence>
<dbReference type="SMART" id="SM00648">
    <property type="entry name" value="SWAP"/>
    <property type="match status" value="2"/>
</dbReference>
<dbReference type="GO" id="GO:0005686">
    <property type="term" value="C:U2 snRNP"/>
    <property type="evidence" value="ECO:0000318"/>
    <property type="project" value="GO_Central"/>
</dbReference>
<reference evidence="4 5" key="1">
    <citation type="journal article" date="2014" name="Science">
        <title>Plant genetics. Early allopolyploid evolution in the post-Neolithic Brassica napus oilseed genome.</title>
        <authorList>
            <person name="Chalhoub B."/>
            <person name="Denoeud F."/>
            <person name="Liu S."/>
            <person name="Parkin I.A."/>
            <person name="Tang H."/>
            <person name="Wang X."/>
            <person name="Chiquet J."/>
            <person name="Belcram H."/>
            <person name="Tong C."/>
            <person name="Samans B."/>
            <person name="Correa M."/>
            <person name="Da Silva C."/>
            <person name="Just J."/>
            <person name="Falentin C."/>
            <person name="Koh C.S."/>
            <person name="Le Clainche I."/>
            <person name="Bernard M."/>
            <person name="Bento P."/>
            <person name="Noel B."/>
            <person name="Labadie K."/>
            <person name="Alberti A."/>
            <person name="Charles M."/>
            <person name="Arnaud D."/>
            <person name="Guo H."/>
            <person name="Daviaud C."/>
            <person name="Alamery S."/>
            <person name="Jabbari K."/>
            <person name="Zhao M."/>
            <person name="Edger P.P."/>
            <person name="Chelaifa H."/>
            <person name="Tack D."/>
            <person name="Lassalle G."/>
            <person name="Mestiri I."/>
            <person name="Schnel N."/>
            <person name="Le Paslier M.C."/>
            <person name="Fan G."/>
            <person name="Renault V."/>
            <person name="Bayer P.E."/>
            <person name="Golicz A.A."/>
            <person name="Manoli S."/>
            <person name="Lee T.H."/>
            <person name="Thi V.H."/>
            <person name="Chalabi S."/>
            <person name="Hu Q."/>
            <person name="Fan C."/>
            <person name="Tollenaere R."/>
            <person name="Lu Y."/>
            <person name="Battail C."/>
            <person name="Shen J."/>
            <person name="Sidebottom C.H."/>
            <person name="Wang X."/>
            <person name="Canaguier A."/>
            <person name="Chauveau A."/>
            <person name="Berard A."/>
            <person name="Deniot G."/>
            <person name="Guan M."/>
            <person name="Liu Z."/>
            <person name="Sun F."/>
            <person name="Lim Y.P."/>
            <person name="Lyons E."/>
            <person name="Town C.D."/>
            <person name="Bancroft I."/>
            <person name="Wang X."/>
            <person name="Meng J."/>
            <person name="Ma J."/>
            <person name="Pires J.C."/>
            <person name="King G.J."/>
            <person name="Brunel D."/>
            <person name="Delourme R."/>
            <person name="Renard M."/>
            <person name="Aury J.M."/>
            <person name="Adams K.L."/>
            <person name="Batley J."/>
            <person name="Snowdon R.J."/>
            <person name="Tost J."/>
            <person name="Edwards D."/>
            <person name="Zhou Y."/>
            <person name="Hua W."/>
            <person name="Sharpe A.G."/>
            <person name="Paterson A.H."/>
            <person name="Guan C."/>
            <person name="Wincker P."/>
        </authorList>
    </citation>
    <scope>NUCLEOTIDE SEQUENCE [LARGE SCALE GENOMIC DNA]</scope>
    <source>
        <strain evidence="5">cv. Darmor-bzh</strain>
    </source>
</reference>
<dbReference type="PANTHER" id="PTHR15316:SF1">
    <property type="entry name" value="SPLICING FACTOR 3A SUBUNIT 1"/>
    <property type="match status" value="1"/>
</dbReference>
<dbReference type="PROSITE" id="PS50128">
    <property type="entry name" value="SURP"/>
    <property type="match status" value="2"/>
</dbReference>
<name>A0A078FCA7_BRANA</name>
<dbReference type="OMA" id="SHVCHAY"/>
<dbReference type="InterPro" id="IPR029071">
    <property type="entry name" value="Ubiquitin-like_domsf"/>
</dbReference>
<dbReference type="InterPro" id="IPR035967">
    <property type="entry name" value="SWAP/Surp_sf"/>
</dbReference>
<dbReference type="GO" id="GO:0003723">
    <property type="term" value="F:RNA binding"/>
    <property type="evidence" value="ECO:0000318"/>
    <property type="project" value="GO_Central"/>
</dbReference>
<protein>
    <submittedName>
        <fullName evidence="4">BnaC07g34080D protein</fullName>
    </submittedName>
</protein>
<dbReference type="Pfam" id="PF00240">
    <property type="entry name" value="ubiquitin"/>
    <property type="match status" value="1"/>
</dbReference>
<dbReference type="GO" id="GO:0071013">
    <property type="term" value="C:catalytic step 2 spliceosome"/>
    <property type="evidence" value="ECO:0000318"/>
    <property type="project" value="GO_Central"/>
</dbReference>
<evidence type="ECO:0000259" key="3">
    <source>
        <dbReference type="PROSITE" id="PS50128"/>
    </source>
</evidence>
<feature type="domain" description="SURP motif" evidence="3">
    <location>
        <begin position="141"/>
        <end position="180"/>
    </location>
</feature>
<evidence type="ECO:0000256" key="1">
    <source>
        <dbReference type="ARBA" id="ARBA00022664"/>
    </source>
</evidence>
<dbReference type="SUPFAM" id="SSF109905">
    <property type="entry name" value="Surp module (SWAP domain)"/>
    <property type="match status" value="2"/>
</dbReference>
<keyword evidence="1" id="KW-0507">mRNA processing</keyword>
<dbReference type="Gene3D" id="3.10.20.90">
    <property type="entry name" value="Phosphatidylinositol 3-kinase Catalytic Subunit, Chain A, domain 1"/>
    <property type="match status" value="1"/>
</dbReference>
<dbReference type="EMBL" id="LK031998">
    <property type="protein sequence ID" value="CDY09653.1"/>
    <property type="molecule type" value="Genomic_DNA"/>
</dbReference>
<dbReference type="GO" id="GO:0045292">
    <property type="term" value="P:mRNA cis splicing, via spliceosome"/>
    <property type="evidence" value="ECO:0007669"/>
    <property type="project" value="InterPro"/>
</dbReference>
<organism evidence="4 5">
    <name type="scientific">Brassica napus</name>
    <name type="common">Rape</name>
    <dbReference type="NCBI Taxonomy" id="3708"/>
    <lineage>
        <taxon>Eukaryota</taxon>
        <taxon>Viridiplantae</taxon>
        <taxon>Streptophyta</taxon>
        <taxon>Embryophyta</taxon>
        <taxon>Tracheophyta</taxon>
        <taxon>Spermatophyta</taxon>
        <taxon>Magnoliopsida</taxon>
        <taxon>eudicotyledons</taxon>
        <taxon>Gunneridae</taxon>
        <taxon>Pentapetalae</taxon>
        <taxon>rosids</taxon>
        <taxon>malvids</taxon>
        <taxon>Brassicales</taxon>
        <taxon>Brassicaceae</taxon>
        <taxon>Brassiceae</taxon>
        <taxon>Brassica</taxon>
    </lineage>
</organism>
<proteinExistence type="predicted"/>
<dbReference type="PROSITE" id="PS50053">
    <property type="entry name" value="UBIQUITIN_2"/>
    <property type="match status" value="1"/>
</dbReference>
<dbReference type="PaxDb" id="3708-A0A078FCA7"/>
<accession>A0A078FCA7</accession>
<dbReference type="Proteomes" id="UP000028999">
    <property type="component" value="Unassembled WGS sequence"/>
</dbReference>
<dbReference type="STRING" id="3708.A0A078FCA7"/>
<dbReference type="Gene3D" id="1.10.10.790">
    <property type="entry name" value="Surp module"/>
    <property type="match status" value="2"/>
</dbReference>
<dbReference type="InterPro" id="IPR000626">
    <property type="entry name" value="Ubiquitin-like_dom"/>
</dbReference>
<feature type="domain" description="Ubiquitin-like" evidence="2">
    <location>
        <begin position="437"/>
        <end position="489"/>
    </location>
</feature>
<dbReference type="AlphaFoldDB" id="A0A078FCA7"/>
<feature type="domain" description="SURP motif" evidence="3">
    <location>
        <begin position="232"/>
        <end position="275"/>
    </location>
</feature>
<dbReference type="Pfam" id="PF01805">
    <property type="entry name" value="Surp"/>
    <property type="match status" value="2"/>
</dbReference>